<sequence>MTKKNLRLAAAKSLLGALVASTALTLAAVPQASAAPATPSFGPAIDGYAAYDAQDTCDPVERPGVVEFRALLNQTYGAHDGGITRACHIGGVSEHKEGRALDYHFDITNPEDAAEAADVLNWLLATDQYGNKHAMFRRLGLMYVIWNRQIWSANKAEQGWQPYVGDPHTNHIHFSFSWAGALKQTTWFTSGQPAPTIGRIGILQGSAVSVKEGGLYAGWTNQYGGGIAKFETDGDRIGVLTTGGDLLVKDGTLYEGWVPQAGGVADFHLAGDRIGIRRTDRTLAVKEGDLYATWTEQIGDVADFDLTPSRIGVVTTGGLATVKEGNLFQQWVNQLGGAADIELAGNRVGVRRGDGTLAVKDGDLYAPGPSRSAASATST</sequence>
<name>A0ABW2TMY8_9PSEU</name>
<keyword evidence="1" id="KW-0732">Signal</keyword>
<reference evidence="4" key="1">
    <citation type="journal article" date="2019" name="Int. J. Syst. Evol. Microbiol.">
        <title>The Global Catalogue of Microorganisms (GCM) 10K type strain sequencing project: providing services to taxonomists for standard genome sequencing and annotation.</title>
        <authorList>
            <consortium name="The Broad Institute Genomics Platform"/>
            <consortium name="The Broad Institute Genome Sequencing Center for Infectious Disease"/>
            <person name="Wu L."/>
            <person name="Ma J."/>
        </authorList>
    </citation>
    <scope>NUCLEOTIDE SEQUENCE [LARGE SCALE GENOMIC DNA]</scope>
    <source>
        <strain evidence="4">JCM 17695</strain>
    </source>
</reference>
<dbReference type="Pfam" id="PF26571">
    <property type="entry name" value="VldE"/>
    <property type="match status" value="1"/>
</dbReference>
<evidence type="ECO:0000259" key="2">
    <source>
        <dbReference type="Pfam" id="PF26571"/>
    </source>
</evidence>
<evidence type="ECO:0000313" key="4">
    <source>
        <dbReference type="Proteomes" id="UP001596512"/>
    </source>
</evidence>
<organism evidence="3 4">
    <name type="scientific">Actinokineospora soli</name>
    <dbReference type="NCBI Taxonomy" id="1048753"/>
    <lineage>
        <taxon>Bacteria</taxon>
        <taxon>Bacillati</taxon>
        <taxon>Actinomycetota</taxon>
        <taxon>Actinomycetes</taxon>
        <taxon>Pseudonocardiales</taxon>
        <taxon>Pseudonocardiaceae</taxon>
        <taxon>Actinokineospora</taxon>
    </lineage>
</organism>
<gene>
    <name evidence="3" type="ORF">ACFQV2_18125</name>
</gene>
<dbReference type="InterPro" id="IPR058593">
    <property type="entry name" value="ARB_07466-like_C"/>
</dbReference>
<accession>A0ABW2TMY8</accession>
<evidence type="ECO:0000313" key="3">
    <source>
        <dbReference type="EMBL" id="MFC7615140.1"/>
    </source>
</evidence>
<proteinExistence type="predicted"/>
<dbReference type="EMBL" id="JBHTEY010000004">
    <property type="protein sequence ID" value="MFC7615140.1"/>
    <property type="molecule type" value="Genomic_DNA"/>
</dbReference>
<evidence type="ECO:0000256" key="1">
    <source>
        <dbReference type="SAM" id="SignalP"/>
    </source>
</evidence>
<feature type="chain" id="PRO_5045968280" description="ARB-07466-like C-terminal domain-containing protein" evidence="1">
    <location>
        <begin position="35"/>
        <end position="379"/>
    </location>
</feature>
<comment type="caution">
    <text evidence="3">The sequence shown here is derived from an EMBL/GenBank/DDBJ whole genome shotgun (WGS) entry which is preliminary data.</text>
</comment>
<protein>
    <recommendedName>
        <fullName evidence="2">ARB-07466-like C-terminal domain-containing protein</fullName>
    </recommendedName>
</protein>
<dbReference type="Proteomes" id="UP001596512">
    <property type="component" value="Unassembled WGS sequence"/>
</dbReference>
<feature type="domain" description="ARB-07466-like C-terminal" evidence="2">
    <location>
        <begin position="63"/>
        <end position="171"/>
    </location>
</feature>
<feature type="signal peptide" evidence="1">
    <location>
        <begin position="1"/>
        <end position="34"/>
    </location>
</feature>
<keyword evidence="4" id="KW-1185">Reference proteome</keyword>